<keyword evidence="2" id="KW-0472">Membrane</keyword>
<name>A0AAN8JCK7_PATCE</name>
<feature type="region of interest" description="Disordered" evidence="1">
    <location>
        <begin position="103"/>
        <end position="127"/>
    </location>
</feature>
<gene>
    <name evidence="3" type="ORF">SNE40_013945</name>
</gene>
<dbReference type="Proteomes" id="UP001347796">
    <property type="component" value="Unassembled WGS sequence"/>
</dbReference>
<accession>A0AAN8JCK7</accession>
<dbReference type="AlphaFoldDB" id="A0AAN8JCK7"/>
<keyword evidence="2" id="KW-1133">Transmembrane helix</keyword>
<protein>
    <submittedName>
        <fullName evidence="3">Uncharacterized protein</fullName>
    </submittedName>
</protein>
<reference evidence="3 4" key="1">
    <citation type="submission" date="2024-01" db="EMBL/GenBank/DDBJ databases">
        <title>The genome of the rayed Mediterranean limpet Patella caerulea (Linnaeus, 1758).</title>
        <authorList>
            <person name="Anh-Thu Weber A."/>
            <person name="Halstead-Nussloch G."/>
        </authorList>
    </citation>
    <scope>NUCLEOTIDE SEQUENCE [LARGE SCALE GENOMIC DNA]</scope>
    <source>
        <strain evidence="3">AATW-2023a</strain>
        <tissue evidence="3">Whole specimen</tissue>
    </source>
</reference>
<keyword evidence="2" id="KW-0812">Transmembrane</keyword>
<dbReference type="EMBL" id="JAZGQO010000010">
    <property type="protein sequence ID" value="KAK6175487.1"/>
    <property type="molecule type" value="Genomic_DNA"/>
</dbReference>
<comment type="caution">
    <text evidence="3">The sequence shown here is derived from an EMBL/GenBank/DDBJ whole genome shotgun (WGS) entry which is preliminary data.</text>
</comment>
<evidence type="ECO:0000313" key="4">
    <source>
        <dbReference type="Proteomes" id="UP001347796"/>
    </source>
</evidence>
<feature type="compositionally biased region" description="Low complexity" evidence="1">
    <location>
        <begin position="110"/>
        <end position="127"/>
    </location>
</feature>
<evidence type="ECO:0000313" key="3">
    <source>
        <dbReference type="EMBL" id="KAK6175487.1"/>
    </source>
</evidence>
<evidence type="ECO:0000256" key="2">
    <source>
        <dbReference type="SAM" id="Phobius"/>
    </source>
</evidence>
<dbReference type="PROSITE" id="PS51257">
    <property type="entry name" value="PROKAR_LIPOPROTEIN"/>
    <property type="match status" value="1"/>
</dbReference>
<organism evidence="3 4">
    <name type="scientific">Patella caerulea</name>
    <name type="common">Rayed Mediterranean limpet</name>
    <dbReference type="NCBI Taxonomy" id="87958"/>
    <lineage>
        <taxon>Eukaryota</taxon>
        <taxon>Metazoa</taxon>
        <taxon>Spiralia</taxon>
        <taxon>Lophotrochozoa</taxon>
        <taxon>Mollusca</taxon>
        <taxon>Gastropoda</taxon>
        <taxon>Patellogastropoda</taxon>
        <taxon>Patelloidea</taxon>
        <taxon>Patellidae</taxon>
        <taxon>Patella</taxon>
    </lineage>
</organism>
<evidence type="ECO:0000256" key="1">
    <source>
        <dbReference type="SAM" id="MobiDB-lite"/>
    </source>
</evidence>
<sequence>MLQSKYLTVVFYAMSVSVCYGVYCGGNYCSTGGCCTKHVWESYCCEESTTFYPDFSGEAPSTSFPSGSPAKTIVLLAIGVVFFMGVIVFICTCVSKSGQVSASDSTNQETSGSDSTNHTSTTSGNTESSGGLFGWFSNNGHSSFGSSSNQDSGFGFSSDSHFGSSSNNDHGISSFGDSD</sequence>
<proteinExistence type="predicted"/>
<feature type="transmembrane region" description="Helical" evidence="2">
    <location>
        <begin position="73"/>
        <end position="94"/>
    </location>
</feature>
<keyword evidence="4" id="KW-1185">Reference proteome</keyword>